<reference evidence="2" key="1">
    <citation type="submission" date="2023-08" db="EMBL/GenBank/DDBJ databases">
        <authorList>
            <person name="Chen Y."/>
            <person name="Shah S."/>
            <person name="Dougan E. K."/>
            <person name="Thang M."/>
            <person name="Chan C."/>
        </authorList>
    </citation>
    <scope>NUCLEOTIDE SEQUENCE</scope>
</reference>
<dbReference type="AlphaFoldDB" id="A0AA36JM31"/>
<name>A0AA36JM31_9DINO</name>
<protein>
    <submittedName>
        <fullName evidence="2">Uncharacterized protein</fullName>
    </submittedName>
</protein>
<evidence type="ECO:0000313" key="3">
    <source>
        <dbReference type="Proteomes" id="UP001178507"/>
    </source>
</evidence>
<evidence type="ECO:0000313" key="2">
    <source>
        <dbReference type="EMBL" id="CAJ1407529.1"/>
    </source>
</evidence>
<proteinExistence type="predicted"/>
<keyword evidence="3" id="KW-1185">Reference proteome</keyword>
<accession>A0AA36JM31</accession>
<gene>
    <name evidence="2" type="ORF">EVOR1521_LOCUS29194</name>
</gene>
<comment type="caution">
    <text evidence="2">The sequence shown here is derived from an EMBL/GenBank/DDBJ whole genome shotgun (WGS) entry which is preliminary data.</text>
</comment>
<organism evidence="2 3">
    <name type="scientific">Effrenium voratum</name>
    <dbReference type="NCBI Taxonomy" id="2562239"/>
    <lineage>
        <taxon>Eukaryota</taxon>
        <taxon>Sar</taxon>
        <taxon>Alveolata</taxon>
        <taxon>Dinophyceae</taxon>
        <taxon>Suessiales</taxon>
        <taxon>Symbiodiniaceae</taxon>
        <taxon>Effrenium</taxon>
    </lineage>
</organism>
<evidence type="ECO:0000256" key="1">
    <source>
        <dbReference type="SAM" id="MobiDB-lite"/>
    </source>
</evidence>
<dbReference type="EMBL" id="CAUJNA010003674">
    <property type="protein sequence ID" value="CAJ1407529.1"/>
    <property type="molecule type" value="Genomic_DNA"/>
</dbReference>
<sequence>MKTLAKRTSFESCLQMLLNGLLNTTLTPAWMHVQDAINKIPGVESAETELKQAESLTRSSQVKAVGSRLNICSQSNGLSGSWPMSLSLDGRPPQDPDLSQVEAGPNNGPVANPSFLE</sequence>
<feature type="region of interest" description="Disordered" evidence="1">
    <location>
        <begin position="82"/>
        <end position="117"/>
    </location>
</feature>
<dbReference type="Proteomes" id="UP001178507">
    <property type="component" value="Unassembled WGS sequence"/>
</dbReference>